<dbReference type="SUPFAM" id="SSF51735">
    <property type="entry name" value="NAD(P)-binding Rossmann-fold domains"/>
    <property type="match status" value="1"/>
</dbReference>
<sequence length="275" mass="30232">MNVLLLGASGYVGSAIYHRLASQPSVTVYGTACSAELTSESIRVDVTRYDQLEACLTNTQPSVVIWALMGQEELLIEQGLHYLLTLLTSRTRLLYLSTDGVFGDGRGDYREEDETSDIQGDSALAVYSNAKRKGEEMISRCHQNHLILRTGPVYGANPDGNDRRGQSLAAALATGKPYSRADNVFRTFVHVDDLAEAIAELCETEVTGKLHVGPQKKESHFSFSQKMAKHLGYSPDLVVREQMPELDARAIGLPFDTSLCTELASTLLRTVFRSL</sequence>
<dbReference type="PANTHER" id="PTHR43242">
    <property type="entry name" value="NAD(P)-BINDING ROSSMANN-FOLD SUPERFAMILY PROTEIN"/>
    <property type="match status" value="1"/>
</dbReference>
<dbReference type="InterPro" id="IPR001509">
    <property type="entry name" value="Epimerase_deHydtase"/>
</dbReference>
<dbReference type="EMBL" id="RHHQ01000014">
    <property type="protein sequence ID" value="RNB85437.1"/>
    <property type="molecule type" value="Genomic_DNA"/>
</dbReference>
<name>A0A3M8DE31_9BACL</name>
<evidence type="ECO:0000313" key="3">
    <source>
        <dbReference type="Proteomes" id="UP000271031"/>
    </source>
</evidence>
<feature type="domain" description="NAD-dependent epimerase/dehydratase" evidence="1">
    <location>
        <begin position="3"/>
        <end position="204"/>
    </location>
</feature>
<dbReference type="Pfam" id="PF01370">
    <property type="entry name" value="Epimerase"/>
    <property type="match status" value="1"/>
</dbReference>
<dbReference type="InterPro" id="IPR036291">
    <property type="entry name" value="NAD(P)-bd_dom_sf"/>
</dbReference>
<protein>
    <submittedName>
        <fullName evidence="2">NAD-dependent epimerase/dehydratase family protein</fullName>
    </submittedName>
</protein>
<evidence type="ECO:0000313" key="2">
    <source>
        <dbReference type="EMBL" id="RNB85437.1"/>
    </source>
</evidence>
<dbReference type="OrthoDB" id="9803892at2"/>
<gene>
    <name evidence="2" type="ORF">EDM56_18710</name>
</gene>
<accession>A0A3M8DE31</accession>
<dbReference type="PANTHER" id="PTHR43242:SF1">
    <property type="entry name" value="NAD(P)-BINDING ROSSMANN-FOLD SUPERFAMILY PROTEIN"/>
    <property type="match status" value="1"/>
</dbReference>
<dbReference type="Gene3D" id="3.40.50.720">
    <property type="entry name" value="NAD(P)-binding Rossmann-like Domain"/>
    <property type="match status" value="1"/>
</dbReference>
<reference evidence="2 3" key="1">
    <citation type="submission" date="2018-10" db="EMBL/GenBank/DDBJ databases">
        <title>Phylogenomics of Brevibacillus.</title>
        <authorList>
            <person name="Dunlap C."/>
        </authorList>
    </citation>
    <scope>NUCLEOTIDE SEQUENCE [LARGE SCALE GENOMIC DNA]</scope>
    <source>
        <strain evidence="2 3">JCM 15716</strain>
    </source>
</reference>
<dbReference type="Proteomes" id="UP000271031">
    <property type="component" value="Unassembled WGS sequence"/>
</dbReference>
<organism evidence="2 3">
    <name type="scientific">Brevibacillus fluminis</name>
    <dbReference type="NCBI Taxonomy" id="511487"/>
    <lineage>
        <taxon>Bacteria</taxon>
        <taxon>Bacillati</taxon>
        <taxon>Bacillota</taxon>
        <taxon>Bacilli</taxon>
        <taxon>Bacillales</taxon>
        <taxon>Paenibacillaceae</taxon>
        <taxon>Brevibacillus</taxon>
    </lineage>
</organism>
<comment type="caution">
    <text evidence="2">The sequence shown here is derived from an EMBL/GenBank/DDBJ whole genome shotgun (WGS) entry which is preliminary data.</text>
</comment>
<proteinExistence type="predicted"/>
<evidence type="ECO:0000259" key="1">
    <source>
        <dbReference type="Pfam" id="PF01370"/>
    </source>
</evidence>
<keyword evidence="3" id="KW-1185">Reference proteome</keyword>
<dbReference type="AlphaFoldDB" id="A0A3M8DE31"/>
<dbReference type="RefSeq" id="WP_122919442.1">
    <property type="nucleotide sequence ID" value="NZ_RHHQ01000014.1"/>
</dbReference>